<dbReference type="GO" id="GO:0016491">
    <property type="term" value="F:oxidoreductase activity"/>
    <property type="evidence" value="ECO:0007669"/>
    <property type="project" value="InterPro"/>
</dbReference>
<dbReference type="Pfam" id="PF07992">
    <property type="entry name" value="Pyr_redox_2"/>
    <property type="match status" value="1"/>
</dbReference>
<dbReference type="GO" id="GO:0004756">
    <property type="term" value="F:selenide, water dikinase activity"/>
    <property type="evidence" value="ECO:0007669"/>
    <property type="project" value="TreeGrafter"/>
</dbReference>
<feature type="domain" description="FAD/NAD(P)-binding" evidence="8">
    <location>
        <begin position="10"/>
        <end position="304"/>
    </location>
</feature>
<keyword evidence="4" id="KW-0067">ATP-binding</keyword>
<evidence type="ECO:0000313" key="10">
    <source>
        <dbReference type="Proteomes" id="UP000199328"/>
    </source>
</evidence>
<dbReference type="InterPro" id="IPR036676">
    <property type="entry name" value="PurM-like_C_sf"/>
</dbReference>
<keyword evidence="10" id="KW-1185">Reference proteome</keyword>
<feature type="domain" description="PurM-like C-terminal" evidence="7">
    <location>
        <begin position="551"/>
        <end position="720"/>
    </location>
</feature>
<dbReference type="GO" id="GO:0016260">
    <property type="term" value="P:selenocysteine biosynthetic process"/>
    <property type="evidence" value="ECO:0007669"/>
    <property type="project" value="TreeGrafter"/>
</dbReference>
<dbReference type="Proteomes" id="UP000199328">
    <property type="component" value="Unassembled WGS sequence"/>
</dbReference>
<keyword evidence="3 9" id="KW-0418">Kinase</keyword>
<evidence type="ECO:0000259" key="7">
    <source>
        <dbReference type="Pfam" id="PF02769"/>
    </source>
</evidence>
<evidence type="ECO:0000259" key="8">
    <source>
        <dbReference type="Pfam" id="PF07992"/>
    </source>
</evidence>
<dbReference type="Gene3D" id="3.90.650.10">
    <property type="entry name" value="PurM-like C-terminal domain"/>
    <property type="match status" value="1"/>
</dbReference>
<dbReference type="InterPro" id="IPR010918">
    <property type="entry name" value="PurM-like_C_dom"/>
</dbReference>
<dbReference type="InterPro" id="IPR017584">
    <property type="entry name" value="Pyridine_nucleo_diS_OxRdtase_N"/>
</dbReference>
<feature type="domain" description="PurM-like N-terminal" evidence="6">
    <location>
        <begin position="432"/>
        <end position="540"/>
    </location>
</feature>
<dbReference type="AlphaFoldDB" id="A0A1G9FXY6"/>
<dbReference type="RefSeq" id="WP_092500916.1">
    <property type="nucleotide sequence ID" value="NZ_FNFV01000006.1"/>
</dbReference>
<dbReference type="InterPro" id="IPR016188">
    <property type="entry name" value="PurM-like_N"/>
</dbReference>
<accession>A0A1G9FXY6</accession>
<dbReference type="PANTHER" id="PTHR10256:SF0">
    <property type="entry name" value="INACTIVE SELENIDE, WATER DIKINASE-LIKE PROTEIN-RELATED"/>
    <property type="match status" value="1"/>
</dbReference>
<dbReference type="GO" id="GO:0005524">
    <property type="term" value="F:ATP binding"/>
    <property type="evidence" value="ECO:0007669"/>
    <property type="project" value="UniProtKB-KW"/>
</dbReference>
<dbReference type="SUPFAM" id="SSF51905">
    <property type="entry name" value="FAD/NAD(P)-binding domain"/>
    <property type="match status" value="1"/>
</dbReference>
<name>A0A1G9FXY6_9RHOB</name>
<sequence length="725" mass="75350">MQLPLPLTRDLVLIGGGHAHALVLRRWGMKPLPGARLTLINPGPSAPYTGMLPGHIAGHYDREALEIDLVRLARFAGARLILGEAEGIDLARRRVRVKGRGEIAYDVTSIDIGIASDPPRLKGFAEHGIAAKPLGAYAERWAEFRKAVADGRVPPEIAVIGAGVGGVELALAMAHALRDFAPRLTLIEARAALPHIGAGARRALMARLSAAGITLIEGVAPVEVTAQAVRLADGREIPSRLTVGVAGARPHGWLAETGLKLVDGFIEIGPDLRTSDPRVFAAGDCAHMSHAPRPKAGVYAVRQAPVLAHNLAEALTGGARFRRYRPQRDYLKLVSLGEKAALADKFGLRLEGRLLWRWKDRIDRRFMEKFHDLPRMSPPPPPRRAAQGVVEALAGGQPMCAGCGAKVGGATLAQMLASLPRPPRADIAAGAGDDAAVLQFASCRQVITTDQLRAFTEDYGLFARIAAVHALGDVWAMGARPQAALANVVLPPMSPSLQARTLGEIMGAAAEVMEAAGAAIVGGHTGLGAELSLGFTVTGLAETPVGKGGAQPGDALILTKPIGTGTILAAEMALEAKGEWVAAALASMARPQGAAAAILAPVARAMTDVTGFGLAGHLLEICAASGTGAEIALSRLPLLPGAEALAARGIRSTLWAANRAATEGRVEAPVNARAALLFDPQTAGGLLAAVPAGEADRILTALLNAGYDAAQVGRVTDQGNRLVIK</sequence>
<evidence type="ECO:0000313" key="9">
    <source>
        <dbReference type="EMBL" id="SDK93286.1"/>
    </source>
</evidence>
<reference evidence="10" key="1">
    <citation type="submission" date="2016-10" db="EMBL/GenBank/DDBJ databases">
        <authorList>
            <person name="Varghese N."/>
            <person name="Submissions S."/>
        </authorList>
    </citation>
    <scope>NUCLEOTIDE SEQUENCE [LARGE SCALE GENOMIC DNA]</scope>
    <source>
        <strain evidence="10">CGMCC 1.10789</strain>
    </source>
</reference>
<evidence type="ECO:0000259" key="6">
    <source>
        <dbReference type="Pfam" id="PF00586"/>
    </source>
</evidence>
<dbReference type="Pfam" id="PF02769">
    <property type="entry name" value="AIRS_C"/>
    <property type="match status" value="1"/>
</dbReference>
<evidence type="ECO:0000256" key="1">
    <source>
        <dbReference type="ARBA" id="ARBA00022679"/>
    </source>
</evidence>
<keyword evidence="1" id="KW-0808">Transferase</keyword>
<evidence type="ECO:0000256" key="5">
    <source>
        <dbReference type="ARBA" id="ARBA00023266"/>
    </source>
</evidence>
<dbReference type="STRING" id="990712.SAMN05216257_10618"/>
<dbReference type="EMBL" id="FNFV01000006">
    <property type="protein sequence ID" value="SDK93286.1"/>
    <property type="molecule type" value="Genomic_DNA"/>
</dbReference>
<dbReference type="InterPro" id="IPR023753">
    <property type="entry name" value="FAD/NAD-binding_dom"/>
</dbReference>
<keyword evidence="5" id="KW-0711">Selenium</keyword>
<gene>
    <name evidence="9" type="ORF">SAMN05216257_10618</name>
</gene>
<dbReference type="Gene3D" id="3.50.50.100">
    <property type="match status" value="1"/>
</dbReference>
<dbReference type="NCBIfam" id="TIGR03169">
    <property type="entry name" value="Nterm_to_SelD"/>
    <property type="match status" value="1"/>
</dbReference>
<dbReference type="PANTHER" id="PTHR10256">
    <property type="entry name" value="SELENIDE, WATER DIKINASE"/>
    <property type="match status" value="1"/>
</dbReference>
<dbReference type="InterPro" id="IPR004536">
    <property type="entry name" value="SPS/SelD"/>
</dbReference>
<evidence type="ECO:0000256" key="4">
    <source>
        <dbReference type="ARBA" id="ARBA00022840"/>
    </source>
</evidence>
<dbReference type="GO" id="GO:0005737">
    <property type="term" value="C:cytoplasm"/>
    <property type="evidence" value="ECO:0007669"/>
    <property type="project" value="TreeGrafter"/>
</dbReference>
<dbReference type="SUPFAM" id="SSF55326">
    <property type="entry name" value="PurM N-terminal domain-like"/>
    <property type="match status" value="1"/>
</dbReference>
<dbReference type="PRINTS" id="PR00368">
    <property type="entry name" value="FADPNR"/>
</dbReference>
<protein>
    <submittedName>
        <fullName evidence="9">Selenide, water dikinase</fullName>
    </submittedName>
</protein>
<dbReference type="NCBIfam" id="TIGR00476">
    <property type="entry name" value="selD"/>
    <property type="match status" value="1"/>
</dbReference>
<dbReference type="CDD" id="cd02195">
    <property type="entry name" value="SelD"/>
    <property type="match status" value="1"/>
</dbReference>
<dbReference type="Pfam" id="PF00586">
    <property type="entry name" value="AIRS"/>
    <property type="match status" value="1"/>
</dbReference>
<organism evidence="9 10">
    <name type="scientific">Meinhardsimonia xiamenensis</name>
    <dbReference type="NCBI Taxonomy" id="990712"/>
    <lineage>
        <taxon>Bacteria</taxon>
        <taxon>Pseudomonadati</taxon>
        <taxon>Pseudomonadota</taxon>
        <taxon>Alphaproteobacteria</taxon>
        <taxon>Rhodobacterales</taxon>
        <taxon>Paracoccaceae</taxon>
        <taxon>Meinhardsimonia</taxon>
    </lineage>
</organism>
<evidence type="ECO:0000256" key="3">
    <source>
        <dbReference type="ARBA" id="ARBA00022777"/>
    </source>
</evidence>
<dbReference type="InterPro" id="IPR036188">
    <property type="entry name" value="FAD/NAD-bd_sf"/>
</dbReference>
<evidence type="ECO:0000256" key="2">
    <source>
        <dbReference type="ARBA" id="ARBA00022741"/>
    </source>
</evidence>
<dbReference type="Gene3D" id="3.30.1330.10">
    <property type="entry name" value="PurM-like, N-terminal domain"/>
    <property type="match status" value="1"/>
</dbReference>
<dbReference type="SUPFAM" id="SSF56042">
    <property type="entry name" value="PurM C-terminal domain-like"/>
    <property type="match status" value="1"/>
</dbReference>
<dbReference type="OrthoDB" id="9767928at2"/>
<dbReference type="InterPro" id="IPR036921">
    <property type="entry name" value="PurM-like_N_sf"/>
</dbReference>
<proteinExistence type="predicted"/>
<keyword evidence="2" id="KW-0547">Nucleotide-binding</keyword>